<dbReference type="InterPro" id="IPR011446">
    <property type="entry name" value="BBP7"/>
</dbReference>
<keyword evidence="1" id="KW-0472">Membrane</keyword>
<organism evidence="2 3">
    <name type="scientific">Novipirellula artificiosorum</name>
    <dbReference type="NCBI Taxonomy" id="2528016"/>
    <lineage>
        <taxon>Bacteria</taxon>
        <taxon>Pseudomonadati</taxon>
        <taxon>Planctomycetota</taxon>
        <taxon>Planctomycetia</taxon>
        <taxon>Pirellulales</taxon>
        <taxon>Pirellulaceae</taxon>
        <taxon>Novipirellula</taxon>
    </lineage>
</organism>
<dbReference type="Pfam" id="PF07585">
    <property type="entry name" value="BBP7"/>
    <property type="match status" value="1"/>
</dbReference>
<evidence type="ECO:0000313" key="3">
    <source>
        <dbReference type="Proteomes" id="UP000319143"/>
    </source>
</evidence>
<reference evidence="2 3" key="1">
    <citation type="submission" date="2019-02" db="EMBL/GenBank/DDBJ databases">
        <title>Deep-cultivation of Planctomycetes and their phenomic and genomic characterization uncovers novel biology.</title>
        <authorList>
            <person name="Wiegand S."/>
            <person name="Jogler M."/>
            <person name="Boedeker C."/>
            <person name="Pinto D."/>
            <person name="Vollmers J."/>
            <person name="Rivas-Marin E."/>
            <person name="Kohn T."/>
            <person name="Peeters S.H."/>
            <person name="Heuer A."/>
            <person name="Rast P."/>
            <person name="Oberbeckmann S."/>
            <person name="Bunk B."/>
            <person name="Jeske O."/>
            <person name="Meyerdierks A."/>
            <person name="Storesund J.E."/>
            <person name="Kallscheuer N."/>
            <person name="Luecker S."/>
            <person name="Lage O.M."/>
            <person name="Pohl T."/>
            <person name="Merkel B.J."/>
            <person name="Hornburger P."/>
            <person name="Mueller R.-W."/>
            <person name="Bruemmer F."/>
            <person name="Labrenz M."/>
            <person name="Spormann A.M."/>
            <person name="Op Den Camp H."/>
            <person name="Overmann J."/>
            <person name="Amann R."/>
            <person name="Jetten M.S.M."/>
            <person name="Mascher T."/>
            <person name="Medema M.H."/>
            <person name="Devos D.P."/>
            <person name="Kaster A.-K."/>
            <person name="Ovreas L."/>
            <person name="Rohde M."/>
            <person name="Galperin M.Y."/>
            <person name="Jogler C."/>
        </authorList>
    </citation>
    <scope>NUCLEOTIDE SEQUENCE [LARGE SCALE GENOMIC DNA]</scope>
    <source>
        <strain evidence="2 3">Poly41</strain>
    </source>
</reference>
<dbReference type="Proteomes" id="UP000319143">
    <property type="component" value="Unassembled WGS sequence"/>
</dbReference>
<keyword evidence="3" id="KW-1185">Reference proteome</keyword>
<dbReference type="AlphaFoldDB" id="A0A5C6DYS5"/>
<accession>A0A5C6DYS5</accession>
<proteinExistence type="predicted"/>
<protein>
    <submittedName>
        <fullName evidence="2">Uncharacterized protein</fullName>
    </submittedName>
</protein>
<evidence type="ECO:0000313" key="2">
    <source>
        <dbReference type="EMBL" id="TWU40561.1"/>
    </source>
</evidence>
<keyword evidence="1" id="KW-1133">Transmembrane helix</keyword>
<dbReference type="EMBL" id="SJPV01000002">
    <property type="protein sequence ID" value="TWU40561.1"/>
    <property type="molecule type" value="Genomic_DNA"/>
</dbReference>
<sequence length="454" mass="49108">MSATAASVLEKNWQKYLKREFASVSARLSMIAIFVSTVLAIAATGTIRAQSPYPPGYPNMAAGGPPISDPYAMSSYNSQANWLPQMPSFSLPTVSDRLYWRAEYLAWRADGMETPPLVTTSPAGTPQNQAGILGMSGTSVLFGGNEINNDIANGFRTRAGLWLTAQGTWGIEAEYFMLNGDNDSYSASGSGAPILARPFFDTTNDRQTAQLVSFPGLVNGSVAVGSDSDLKSFLINARASMLPIYPTICPPDGAQDRVDWIIGYRYLELDDRLGVTENLESQVPSAPGTIALSEAFETQNQFNGLQLGVVYQANFNRAWLESMLRVGVGNNKQKVSISGSTAITELGVTDTYSGGLLAQTSNIGTYERTDFSMVPEIGLTLGFRFTRCLHGTIGYSLIYFPNVVRAGDQIDTRVNPNLIPEPNLPISGSQHPAFSFVETDYWAQGLSLGGELRF</sequence>
<comment type="caution">
    <text evidence="2">The sequence shown here is derived from an EMBL/GenBank/DDBJ whole genome shotgun (WGS) entry which is preliminary data.</text>
</comment>
<evidence type="ECO:0000256" key="1">
    <source>
        <dbReference type="SAM" id="Phobius"/>
    </source>
</evidence>
<feature type="transmembrane region" description="Helical" evidence="1">
    <location>
        <begin position="21"/>
        <end position="43"/>
    </location>
</feature>
<gene>
    <name evidence="2" type="ORF">Poly41_13940</name>
</gene>
<name>A0A5C6DYS5_9BACT</name>
<keyword evidence="1" id="KW-0812">Transmembrane</keyword>